<comment type="caution">
    <text evidence="2">The sequence shown here is derived from an EMBL/GenBank/DDBJ whole genome shotgun (WGS) entry which is preliminary data.</text>
</comment>
<evidence type="ECO:0000256" key="1">
    <source>
        <dbReference type="SAM" id="Phobius"/>
    </source>
</evidence>
<sequence>MAQQVQQADTTQPAIQSASSTLTRKLARIVTEALIWLPIGLMLAANKGSLGKIGMLLSAMAFFAFGLLLYAIPAMWRRMIMIVVFVALLAFCVIKDPQAMPVMIWMGVLMWRGRYSTLRYPHYGLAFGISCAALMLTSQNEAWADYRWPFILMGIAWMIAWFVSLNRSLIEQAGLADHGDRIVTNPVRRANRKYMLIFLATGILAIALTASYGQRLLTPKHIVNPDSSWIDPDRFLQPPDPGAANQGWMEFAKKDGKPSVLWDIVTWVVIVAAAFGAVWFARLIWNDRTWTWKGLLHALRNWFKREKKEERLPFVEERRTLAKERKRGPGVFDALFRRRSKGPDWERLSGSEKVRRLYEEAVLAGISEGYSFQANHTPAETLEQLERWQFSRPAADKDSRTGYWKWLVTVRATLTELYEKAKYSVHEVTVQEVEQVKERQPPETKR</sequence>
<feature type="transmembrane region" description="Helical" evidence="1">
    <location>
        <begin position="118"/>
        <end position="136"/>
    </location>
</feature>
<evidence type="ECO:0008006" key="4">
    <source>
        <dbReference type="Google" id="ProtNLM"/>
    </source>
</evidence>
<evidence type="ECO:0000313" key="2">
    <source>
        <dbReference type="EMBL" id="RKP48037.1"/>
    </source>
</evidence>
<dbReference type="RefSeq" id="WP_120979327.1">
    <property type="nucleotide sequence ID" value="NZ_RBZM01000010.1"/>
</dbReference>
<feature type="transmembrane region" description="Helical" evidence="1">
    <location>
        <begin position="79"/>
        <end position="97"/>
    </location>
</feature>
<feature type="transmembrane region" description="Helical" evidence="1">
    <location>
        <begin position="194"/>
        <end position="213"/>
    </location>
</feature>
<feature type="transmembrane region" description="Helical" evidence="1">
    <location>
        <begin position="264"/>
        <end position="285"/>
    </location>
</feature>
<protein>
    <recommendedName>
        <fullName evidence="4">DUF4129 domain-containing protein</fullName>
    </recommendedName>
</protein>
<gene>
    <name evidence="2" type="ORF">D7Z26_22840</name>
</gene>
<dbReference type="EMBL" id="RBZM01000010">
    <property type="protein sequence ID" value="RKP48037.1"/>
    <property type="molecule type" value="Genomic_DNA"/>
</dbReference>
<reference evidence="2 3" key="1">
    <citation type="submission" date="2018-10" db="EMBL/GenBank/DDBJ databases">
        <title>Cohnella sp. M2MS4P-1, whole genome shotgun sequence.</title>
        <authorList>
            <person name="Tuo L."/>
        </authorList>
    </citation>
    <scope>NUCLEOTIDE SEQUENCE [LARGE SCALE GENOMIC DNA]</scope>
    <source>
        <strain evidence="2 3">M2MS4P-1</strain>
    </source>
</reference>
<keyword evidence="1" id="KW-1133">Transmembrane helix</keyword>
<keyword evidence="1" id="KW-0472">Membrane</keyword>
<keyword evidence="3" id="KW-1185">Reference proteome</keyword>
<feature type="transmembrane region" description="Helical" evidence="1">
    <location>
        <begin position="148"/>
        <end position="165"/>
    </location>
</feature>
<feature type="transmembrane region" description="Helical" evidence="1">
    <location>
        <begin position="53"/>
        <end position="73"/>
    </location>
</feature>
<accession>A0A494XB29</accession>
<proteinExistence type="predicted"/>
<organism evidence="2 3">
    <name type="scientific">Cohnella endophytica</name>
    <dbReference type="NCBI Taxonomy" id="2419778"/>
    <lineage>
        <taxon>Bacteria</taxon>
        <taxon>Bacillati</taxon>
        <taxon>Bacillota</taxon>
        <taxon>Bacilli</taxon>
        <taxon>Bacillales</taxon>
        <taxon>Paenibacillaceae</taxon>
        <taxon>Cohnella</taxon>
    </lineage>
</organism>
<dbReference type="AlphaFoldDB" id="A0A494XB29"/>
<dbReference type="OrthoDB" id="2663086at2"/>
<keyword evidence="1" id="KW-0812">Transmembrane</keyword>
<dbReference type="Proteomes" id="UP000282076">
    <property type="component" value="Unassembled WGS sequence"/>
</dbReference>
<name>A0A494XB29_9BACL</name>
<evidence type="ECO:0000313" key="3">
    <source>
        <dbReference type="Proteomes" id="UP000282076"/>
    </source>
</evidence>